<dbReference type="InterPro" id="IPR041664">
    <property type="entry name" value="AAA_16"/>
</dbReference>
<feature type="domain" description="Protein kinase" evidence="6">
    <location>
        <begin position="11"/>
        <end position="269"/>
    </location>
</feature>
<reference evidence="7 8" key="1">
    <citation type="submission" date="2014-02" db="EMBL/GenBank/DDBJ databases">
        <title>The small core and large imbalanced accessory genome model reveals a collaborative survival strategy of Sorangium cellulosum strains in nature.</title>
        <authorList>
            <person name="Han K."/>
            <person name="Peng R."/>
            <person name="Blom J."/>
            <person name="Li Y.-Z."/>
        </authorList>
    </citation>
    <scope>NUCLEOTIDE SEQUENCE [LARGE SCALE GENOMIC DNA]</scope>
    <source>
        <strain evidence="7 8">So0157-18</strain>
    </source>
</reference>
<dbReference type="Pfam" id="PF13191">
    <property type="entry name" value="AAA_16"/>
    <property type="match status" value="1"/>
</dbReference>
<dbReference type="InterPro" id="IPR011990">
    <property type="entry name" value="TPR-like_helical_dom_sf"/>
</dbReference>
<comment type="caution">
    <text evidence="7">The sequence shown here is derived from an EMBL/GenBank/DDBJ whole genome shotgun (WGS) entry which is preliminary data.</text>
</comment>
<dbReference type="PROSITE" id="PS00107">
    <property type="entry name" value="PROTEIN_KINASE_ATP"/>
    <property type="match status" value="1"/>
</dbReference>
<dbReference type="Proteomes" id="UP000075604">
    <property type="component" value="Unassembled WGS sequence"/>
</dbReference>
<keyword evidence="2 5" id="KW-0547">Nucleotide-binding</keyword>
<dbReference type="SUPFAM" id="SSF56112">
    <property type="entry name" value="Protein kinase-like (PK-like)"/>
    <property type="match status" value="1"/>
</dbReference>
<dbReference type="Pfam" id="PF00069">
    <property type="entry name" value="Pkinase"/>
    <property type="match status" value="1"/>
</dbReference>
<dbReference type="GO" id="GO:0004674">
    <property type="term" value="F:protein serine/threonine kinase activity"/>
    <property type="evidence" value="ECO:0007669"/>
    <property type="project" value="TreeGrafter"/>
</dbReference>
<evidence type="ECO:0000256" key="2">
    <source>
        <dbReference type="ARBA" id="ARBA00022741"/>
    </source>
</evidence>
<dbReference type="EMBL" id="JELX01001725">
    <property type="protein sequence ID" value="KYF57947.1"/>
    <property type="molecule type" value="Genomic_DNA"/>
</dbReference>
<dbReference type="InterPro" id="IPR000719">
    <property type="entry name" value="Prot_kinase_dom"/>
</dbReference>
<dbReference type="GO" id="GO:0005524">
    <property type="term" value="F:ATP binding"/>
    <property type="evidence" value="ECO:0007669"/>
    <property type="project" value="UniProtKB-UniRule"/>
</dbReference>
<sequence length="1192" mass="127329">MRAGELVDDRFALEAQVGAGGMGTVWRALDRATGEAVALKFLRDPVGGNAARFAQEARILAAIEHRHVVRYLGHGLAPTREPYLAMEWLEGEDLAARLSRGGLTLEDSLSLVERAAFALGAAHARGIVHRDVKPSNLFLVGGEVTRVKLLDFGIARQPGALATLTQTGAILGTPGYLAPEQAQGEREVGPQADVFALGAVLFECVTGSAAFRGMQVMALLAKLLLEEPPRLIEVCADVPRELSELCHRMLAKDPGARPAHGAAVAEALARIPRGAALRAAPRHDAARAPIGTTERRLVSILAIAPPQDEPAGQDDATAPVAGASWKIVRDAVQPLGATVDVLADGTMLVVLAGAGDATDQAARAARCALRVHAGLPRAGMALVTGRGDTTERQQVGEIVERAATLLGRMRAHGSASGPVMVLDEVTRALLDTRFEVTESGELSVLVRERMLGEHPRLLLGRPSPFVGRDREMQRLLGFLEDAFEDRRAVAATVTAPAGMGKSRLRLELMGRLSDRVPNLAIVIGRGDSLGAKGGLGLLGSGLRGALGLEAGERPSAQQEKILSAVKRYVAGDAAERVAEFLGELVGAPFPDEKSPRLRAARHNAQLMAEQVESACLEFMRAVTRRGPLLWVLEDLHWGDPASVKLCDVALRELEDEPFGVLAFARPELHDIFPRLWAERHAQEVRLGPLSKRAAEAMVSAALRDPAAAREVAALVERAEGNAFFIEELIRAAVDGRSDTLPETVLGMVEARLSALPLEARRLLRAASVFGDRFWKSGVLALLGEEAARSDELLADLIEREIVARRGEHRFAGEEEYAFQHALVRQAAYAMLLDRDRQVGHGLAGAWLERAGEPDPVVLAEHFERGAVRGKAALWHARAAERALRSLDLAPALSSARRGLAMEPEGELLPELWVHVTEAAAYTGDHAEAMKAAEEVMARASVGSSTYCRALGLALLLALMLRRPEALSTLMDRLLRTQPAADAIMSLAHALSTAVFVLLIGGQRDAAALFLGRLRAIAAPVVEEDPSVKAYVDEASAFWESYVERNPWAAMRLHAAAGQRLAIAEDLLSMPHSIAFMGWDCATLGAFEEAEGCVERALSLSRSARANVPLARLVMANVRLGERRLDEAVAAATAALGEALSQSEGVIIMAAQLALAEARLLRGEFDAAMEVLGGSSAGTSGLVTVDAMARGLR</sequence>
<name>A0A150PQC2_SORCE</name>
<evidence type="ECO:0000256" key="5">
    <source>
        <dbReference type="PROSITE-ProRule" id="PRU10141"/>
    </source>
</evidence>
<evidence type="ECO:0000256" key="1">
    <source>
        <dbReference type="ARBA" id="ARBA00022679"/>
    </source>
</evidence>
<feature type="non-terminal residue" evidence="7">
    <location>
        <position position="1192"/>
    </location>
</feature>
<dbReference type="SMART" id="SM00220">
    <property type="entry name" value="S_TKc"/>
    <property type="match status" value="1"/>
</dbReference>
<dbReference type="InterPro" id="IPR017441">
    <property type="entry name" value="Protein_kinase_ATP_BS"/>
</dbReference>
<dbReference type="CDD" id="cd14014">
    <property type="entry name" value="STKc_PknB_like"/>
    <property type="match status" value="1"/>
</dbReference>
<dbReference type="PANTHER" id="PTHR43289:SF6">
    <property type="entry name" value="SERINE_THREONINE-PROTEIN KINASE NEKL-3"/>
    <property type="match status" value="1"/>
</dbReference>
<dbReference type="Gene3D" id="1.10.510.10">
    <property type="entry name" value="Transferase(Phosphotransferase) domain 1"/>
    <property type="match status" value="1"/>
</dbReference>
<evidence type="ECO:0000256" key="3">
    <source>
        <dbReference type="ARBA" id="ARBA00022777"/>
    </source>
</evidence>
<dbReference type="InterPro" id="IPR011009">
    <property type="entry name" value="Kinase-like_dom_sf"/>
</dbReference>
<feature type="binding site" evidence="5">
    <location>
        <position position="40"/>
    </location>
    <ligand>
        <name>ATP</name>
        <dbReference type="ChEBI" id="CHEBI:30616"/>
    </ligand>
</feature>
<keyword evidence="4 5" id="KW-0067">ATP-binding</keyword>
<proteinExistence type="predicted"/>
<dbReference type="AlphaFoldDB" id="A0A150PQC2"/>
<organism evidence="7 8">
    <name type="scientific">Sorangium cellulosum</name>
    <name type="common">Polyangium cellulosum</name>
    <dbReference type="NCBI Taxonomy" id="56"/>
    <lineage>
        <taxon>Bacteria</taxon>
        <taxon>Pseudomonadati</taxon>
        <taxon>Myxococcota</taxon>
        <taxon>Polyangia</taxon>
        <taxon>Polyangiales</taxon>
        <taxon>Polyangiaceae</taxon>
        <taxon>Sorangium</taxon>
    </lineage>
</organism>
<evidence type="ECO:0000313" key="8">
    <source>
        <dbReference type="Proteomes" id="UP000075604"/>
    </source>
</evidence>
<accession>A0A150PQC2</accession>
<keyword evidence="1" id="KW-0808">Transferase</keyword>
<dbReference type="InterPro" id="IPR008271">
    <property type="entry name" value="Ser/Thr_kinase_AS"/>
</dbReference>
<dbReference type="PANTHER" id="PTHR43289">
    <property type="entry name" value="MITOGEN-ACTIVATED PROTEIN KINASE KINASE KINASE 20-RELATED"/>
    <property type="match status" value="1"/>
</dbReference>
<evidence type="ECO:0000256" key="4">
    <source>
        <dbReference type="ARBA" id="ARBA00022840"/>
    </source>
</evidence>
<dbReference type="Gene3D" id="1.25.40.10">
    <property type="entry name" value="Tetratricopeptide repeat domain"/>
    <property type="match status" value="1"/>
</dbReference>
<dbReference type="SUPFAM" id="SSF48452">
    <property type="entry name" value="TPR-like"/>
    <property type="match status" value="1"/>
</dbReference>
<keyword evidence="3" id="KW-0418">Kinase</keyword>
<dbReference type="SUPFAM" id="SSF52540">
    <property type="entry name" value="P-loop containing nucleoside triphosphate hydrolases"/>
    <property type="match status" value="1"/>
</dbReference>
<dbReference type="PROSITE" id="PS00108">
    <property type="entry name" value="PROTEIN_KINASE_ST"/>
    <property type="match status" value="1"/>
</dbReference>
<evidence type="ECO:0000313" key="7">
    <source>
        <dbReference type="EMBL" id="KYF57947.1"/>
    </source>
</evidence>
<protein>
    <recommendedName>
        <fullName evidence="6">Protein kinase domain-containing protein</fullName>
    </recommendedName>
</protein>
<gene>
    <name evidence="7" type="ORF">BE04_34020</name>
</gene>
<dbReference type="PROSITE" id="PS50011">
    <property type="entry name" value="PROTEIN_KINASE_DOM"/>
    <property type="match status" value="1"/>
</dbReference>
<evidence type="ECO:0000259" key="6">
    <source>
        <dbReference type="PROSITE" id="PS50011"/>
    </source>
</evidence>
<dbReference type="InterPro" id="IPR027417">
    <property type="entry name" value="P-loop_NTPase"/>
</dbReference>